<evidence type="ECO:0000256" key="1">
    <source>
        <dbReference type="ARBA" id="ARBA00022723"/>
    </source>
</evidence>
<dbReference type="RefSeq" id="WP_172275274.1">
    <property type="nucleotide sequence ID" value="NZ_CASGMU010000003.1"/>
</dbReference>
<comment type="caution">
    <text evidence="5">The sequence shown here is derived from an EMBL/GenBank/DDBJ whole genome shotgun (WGS) entry which is preliminary data.</text>
</comment>
<feature type="signal peptide" evidence="4">
    <location>
        <begin position="1"/>
        <end position="19"/>
    </location>
</feature>
<keyword evidence="1" id="KW-0479">Metal-binding</keyword>
<dbReference type="InterPro" id="IPR012334">
    <property type="entry name" value="Pectin_lyas_fold"/>
</dbReference>
<dbReference type="InterPro" id="IPR052063">
    <property type="entry name" value="Polysaccharide_Lyase_1"/>
</dbReference>
<protein>
    <submittedName>
        <fullName evidence="5">Por secretion system protein</fullName>
    </submittedName>
</protein>
<keyword evidence="3" id="KW-0325">Glycoprotein</keyword>
<feature type="chain" id="PRO_5047111721" evidence="4">
    <location>
        <begin position="20"/>
        <end position="594"/>
    </location>
</feature>
<dbReference type="PRINTS" id="PR00807">
    <property type="entry name" value="AMBALLERGEN"/>
</dbReference>
<evidence type="ECO:0000313" key="6">
    <source>
        <dbReference type="Proteomes" id="UP000714420"/>
    </source>
</evidence>
<dbReference type="EMBL" id="JABKKF010000004">
    <property type="protein sequence ID" value="NPD91932.1"/>
    <property type="molecule type" value="Genomic_DNA"/>
</dbReference>
<accession>A0ABX2ANX3</accession>
<sequence length="594" mass="64772">MKKLITLTFCALSSMASVAQQLAFPGAEGFGKYTSGGRGGNIYYVTRNDDCTDNNLVEGTLRWALRTGDDTPRTILFKTSGTIYLTSQLKFSHPNVTIAGQTAQGGGICIAGYKIYVCKPNVILRYLRFRAGDYPAKSMPSLDVENTDHVIIDHCSLTWSMEECLTMYDCDSTTVQYCIIGEGLYNSKNTKGARAYATQWGGEHSTMHHCLITNCNNRTPRFNGVRDNSNNPGDHDQHVDSEFFNNVIFNWGKPNSVYGGECDPTINGGDSYNRVYMKGNYFRPGPTTQNYVKSNRYFVEASNKNKGMGQWLLEGNKFEESSAFAPSGNVWADNILKLVAANNYYGIDTKNAGRTINFTTGTPADFIKKNIVSNQTAASGIVAETADEAYIKVTTTAGASLPRYDEVDRRLLDEAAGLQDPIFAGIEQNGSYSRGLGIINSPEDVMLSEHDTFTAIYEGADGSKTEVIAKAWPYLGLRKGEKYMKDTDGDGMPDAYETEMGLNPENPTDGVSVTAGGYTNLEIYLNGVADGTIDKAKYETEDATAVDAVRTDSVESRAEYTIGGTVSASSSKGVSIVRETLSDGSIRTKKVMGL</sequence>
<evidence type="ECO:0000256" key="3">
    <source>
        <dbReference type="ARBA" id="ARBA00023180"/>
    </source>
</evidence>
<keyword evidence="6" id="KW-1185">Reference proteome</keyword>
<dbReference type="PANTHER" id="PTHR42970:SF1">
    <property type="entry name" value="PECTATE LYASE C-RELATED"/>
    <property type="match status" value="1"/>
</dbReference>
<organism evidence="5 6">
    <name type="scientific">Xylanibacter muris</name>
    <dbReference type="NCBI Taxonomy" id="2736290"/>
    <lineage>
        <taxon>Bacteria</taxon>
        <taxon>Pseudomonadati</taxon>
        <taxon>Bacteroidota</taxon>
        <taxon>Bacteroidia</taxon>
        <taxon>Bacteroidales</taxon>
        <taxon>Prevotellaceae</taxon>
        <taxon>Xylanibacter</taxon>
    </lineage>
</organism>
<dbReference type="Proteomes" id="UP000714420">
    <property type="component" value="Unassembled WGS sequence"/>
</dbReference>
<dbReference type="Gene3D" id="2.160.20.10">
    <property type="entry name" value="Single-stranded right-handed beta-helix, Pectin lyase-like"/>
    <property type="match status" value="1"/>
</dbReference>
<gene>
    <name evidence="5" type="ORF">HPS56_06120</name>
</gene>
<name>A0ABX2ANX3_9BACT</name>
<evidence type="ECO:0000313" key="5">
    <source>
        <dbReference type="EMBL" id="NPD91932.1"/>
    </source>
</evidence>
<dbReference type="PANTHER" id="PTHR42970">
    <property type="entry name" value="PECTATE LYASE C-RELATED"/>
    <property type="match status" value="1"/>
</dbReference>
<proteinExistence type="predicted"/>
<dbReference type="SUPFAM" id="SSF51126">
    <property type="entry name" value="Pectin lyase-like"/>
    <property type="match status" value="1"/>
</dbReference>
<evidence type="ECO:0000256" key="2">
    <source>
        <dbReference type="ARBA" id="ARBA00022729"/>
    </source>
</evidence>
<keyword evidence="2 4" id="KW-0732">Signal</keyword>
<evidence type="ECO:0000256" key="4">
    <source>
        <dbReference type="SAM" id="SignalP"/>
    </source>
</evidence>
<dbReference type="InterPro" id="IPR018082">
    <property type="entry name" value="AmbAllergen"/>
</dbReference>
<reference evidence="5 6" key="1">
    <citation type="submission" date="2020-05" db="EMBL/GenBank/DDBJ databases">
        <title>Distinct polysaccharide utilization as determinants for interspecies competition between intestinal Prevotella spp.</title>
        <authorList>
            <person name="Galvez E.J.C."/>
            <person name="Iljazovic A."/>
            <person name="Strowig T."/>
        </authorList>
    </citation>
    <scope>NUCLEOTIDE SEQUENCE [LARGE SCALE GENOMIC DNA]</scope>
    <source>
        <strain evidence="5 6">PMUR</strain>
    </source>
</reference>
<dbReference type="InterPro" id="IPR011050">
    <property type="entry name" value="Pectin_lyase_fold/virulence"/>
</dbReference>